<dbReference type="AlphaFoldDB" id="A0A517R206"/>
<organism evidence="2 3">
    <name type="scientific">Stratiformator vulcanicus</name>
    <dbReference type="NCBI Taxonomy" id="2527980"/>
    <lineage>
        <taxon>Bacteria</taxon>
        <taxon>Pseudomonadati</taxon>
        <taxon>Planctomycetota</taxon>
        <taxon>Planctomycetia</taxon>
        <taxon>Planctomycetales</taxon>
        <taxon>Planctomycetaceae</taxon>
        <taxon>Stratiformator</taxon>
    </lineage>
</organism>
<evidence type="ECO:0000313" key="2">
    <source>
        <dbReference type="EMBL" id="QDT37916.1"/>
    </source>
</evidence>
<dbReference type="Proteomes" id="UP000317318">
    <property type="component" value="Chromosome"/>
</dbReference>
<dbReference type="PANTHER" id="PTHR11614">
    <property type="entry name" value="PHOSPHOLIPASE-RELATED"/>
    <property type="match status" value="1"/>
</dbReference>
<dbReference type="EMBL" id="CP036268">
    <property type="protein sequence ID" value="QDT37916.1"/>
    <property type="molecule type" value="Genomic_DNA"/>
</dbReference>
<feature type="domain" description="Serine aminopeptidase S33" evidence="1">
    <location>
        <begin position="46"/>
        <end position="282"/>
    </location>
</feature>
<dbReference type="Gene3D" id="3.40.50.1820">
    <property type="entry name" value="alpha/beta hydrolase"/>
    <property type="match status" value="1"/>
</dbReference>
<evidence type="ECO:0000313" key="3">
    <source>
        <dbReference type="Proteomes" id="UP000317318"/>
    </source>
</evidence>
<dbReference type="Pfam" id="PF12146">
    <property type="entry name" value="Hydrolase_4"/>
    <property type="match status" value="1"/>
</dbReference>
<dbReference type="EC" id="3.1.1.-" evidence="2"/>
<accession>A0A517R206</accession>
<name>A0A517R206_9PLAN</name>
<dbReference type="OrthoDB" id="233176at2"/>
<dbReference type="GO" id="GO:0016787">
    <property type="term" value="F:hydrolase activity"/>
    <property type="evidence" value="ECO:0007669"/>
    <property type="project" value="UniProtKB-KW"/>
</dbReference>
<keyword evidence="2" id="KW-0378">Hydrolase</keyword>
<gene>
    <name evidence="2" type="primary">ytpA_2</name>
    <name evidence="2" type="ORF">Pan189_22990</name>
</gene>
<reference evidence="2 3" key="1">
    <citation type="submission" date="2019-02" db="EMBL/GenBank/DDBJ databases">
        <title>Deep-cultivation of Planctomycetes and their phenomic and genomic characterization uncovers novel biology.</title>
        <authorList>
            <person name="Wiegand S."/>
            <person name="Jogler M."/>
            <person name="Boedeker C."/>
            <person name="Pinto D."/>
            <person name="Vollmers J."/>
            <person name="Rivas-Marin E."/>
            <person name="Kohn T."/>
            <person name="Peeters S.H."/>
            <person name="Heuer A."/>
            <person name="Rast P."/>
            <person name="Oberbeckmann S."/>
            <person name="Bunk B."/>
            <person name="Jeske O."/>
            <person name="Meyerdierks A."/>
            <person name="Storesund J.E."/>
            <person name="Kallscheuer N."/>
            <person name="Luecker S."/>
            <person name="Lage O.M."/>
            <person name="Pohl T."/>
            <person name="Merkel B.J."/>
            <person name="Hornburger P."/>
            <person name="Mueller R.-W."/>
            <person name="Bruemmer F."/>
            <person name="Labrenz M."/>
            <person name="Spormann A.M."/>
            <person name="Op den Camp H."/>
            <person name="Overmann J."/>
            <person name="Amann R."/>
            <person name="Jetten M.S.M."/>
            <person name="Mascher T."/>
            <person name="Medema M.H."/>
            <person name="Devos D.P."/>
            <person name="Kaster A.-K."/>
            <person name="Ovreas L."/>
            <person name="Rohde M."/>
            <person name="Galperin M.Y."/>
            <person name="Jogler C."/>
        </authorList>
    </citation>
    <scope>NUCLEOTIDE SEQUENCE [LARGE SCALE GENOMIC DNA]</scope>
    <source>
        <strain evidence="2 3">Pan189</strain>
    </source>
</reference>
<keyword evidence="3" id="KW-1185">Reference proteome</keyword>
<sequence length="305" mass="33247">MTPQQRDDAPFLEGSWKPRPACRSQVEVFEASDGYQFHYRRFEPVESRGTVIFLHGIQSHGGWYTQTATALSMAGWRVLLLDRRGSGLNDVDRGHASSADRLLADLFEFAGSTASHECGSRPALLSVSWGGKIALSAAAARPDLFQAVGLLYPGIRTRLPISTAKQVLLAGADRLGAGRKLIELPLHDSSLFTAEPAARRFLETDPLALHHVSVSFLRAGLELDRLANSAAAALQIPCLLMLAGEDRIVDNAATEELFDAASRHEPKLITYPGARHTLEFEPTRGKVVADLLDWLDTILNAEASQ</sequence>
<dbReference type="InterPro" id="IPR051044">
    <property type="entry name" value="MAG_DAG_Lipase"/>
</dbReference>
<dbReference type="InterPro" id="IPR029058">
    <property type="entry name" value="AB_hydrolase_fold"/>
</dbReference>
<dbReference type="KEGG" id="svp:Pan189_22990"/>
<dbReference type="InterPro" id="IPR022742">
    <property type="entry name" value="Hydrolase_4"/>
</dbReference>
<evidence type="ECO:0000259" key="1">
    <source>
        <dbReference type="Pfam" id="PF12146"/>
    </source>
</evidence>
<protein>
    <submittedName>
        <fullName evidence="2">Phospholipase YtpA</fullName>
        <ecNumber evidence="2">3.1.1.-</ecNumber>
    </submittedName>
</protein>
<dbReference type="SUPFAM" id="SSF53474">
    <property type="entry name" value="alpha/beta-Hydrolases"/>
    <property type="match status" value="1"/>
</dbReference>
<proteinExistence type="predicted"/>
<dbReference type="RefSeq" id="WP_145363994.1">
    <property type="nucleotide sequence ID" value="NZ_CP036268.1"/>
</dbReference>